<dbReference type="EMBL" id="BART01000514">
    <property type="protein sequence ID" value="GAG73156.1"/>
    <property type="molecule type" value="Genomic_DNA"/>
</dbReference>
<proteinExistence type="predicted"/>
<sequence length="45" mass="5270">TLSILRWLRKIEVVDELSDQMWILENVGEMQDGITILKQEGKEPD</sequence>
<feature type="non-terminal residue" evidence="1">
    <location>
        <position position="1"/>
    </location>
</feature>
<reference evidence="1" key="1">
    <citation type="journal article" date="2014" name="Front. Microbiol.">
        <title>High frequency of phylogenetically diverse reductive dehalogenase-homologous genes in deep subseafloor sedimentary metagenomes.</title>
        <authorList>
            <person name="Kawai M."/>
            <person name="Futagami T."/>
            <person name="Toyoda A."/>
            <person name="Takaki Y."/>
            <person name="Nishi S."/>
            <person name="Hori S."/>
            <person name="Arai W."/>
            <person name="Tsubouchi T."/>
            <person name="Morono Y."/>
            <person name="Uchiyama I."/>
            <person name="Ito T."/>
            <person name="Fujiyama A."/>
            <person name="Inagaki F."/>
            <person name="Takami H."/>
        </authorList>
    </citation>
    <scope>NUCLEOTIDE SEQUENCE</scope>
    <source>
        <strain evidence="1">Expedition CK06-06</strain>
    </source>
</reference>
<comment type="caution">
    <text evidence="1">The sequence shown here is derived from an EMBL/GenBank/DDBJ whole genome shotgun (WGS) entry which is preliminary data.</text>
</comment>
<name>X1BM07_9ZZZZ</name>
<protein>
    <submittedName>
        <fullName evidence="1">Uncharacterized protein</fullName>
    </submittedName>
</protein>
<dbReference type="AlphaFoldDB" id="X1BM07"/>
<organism evidence="1">
    <name type="scientific">marine sediment metagenome</name>
    <dbReference type="NCBI Taxonomy" id="412755"/>
    <lineage>
        <taxon>unclassified sequences</taxon>
        <taxon>metagenomes</taxon>
        <taxon>ecological metagenomes</taxon>
    </lineage>
</organism>
<gene>
    <name evidence="1" type="ORF">S01H4_02386</name>
</gene>
<evidence type="ECO:0000313" key="1">
    <source>
        <dbReference type="EMBL" id="GAG73156.1"/>
    </source>
</evidence>
<accession>X1BM07</accession>